<evidence type="ECO:0000259" key="2">
    <source>
        <dbReference type="Pfam" id="PF23275"/>
    </source>
</evidence>
<keyword evidence="4" id="KW-1185">Reference proteome</keyword>
<accession>A0ABT4TEW5</accession>
<dbReference type="EMBL" id="JAQFWP010000002">
    <property type="protein sequence ID" value="MDA2803243.1"/>
    <property type="molecule type" value="Genomic_DNA"/>
</dbReference>
<feature type="compositionally biased region" description="Basic and acidic residues" evidence="1">
    <location>
        <begin position="846"/>
        <end position="859"/>
    </location>
</feature>
<evidence type="ECO:0000256" key="1">
    <source>
        <dbReference type="SAM" id="MobiDB-lite"/>
    </source>
</evidence>
<name>A0ABT4TEW5_9ACTN</name>
<dbReference type="Pfam" id="PF23275">
    <property type="entry name" value="TPR_23"/>
    <property type="match status" value="1"/>
</dbReference>
<feature type="domain" description="TPR repeat" evidence="2">
    <location>
        <begin position="280"/>
        <end position="486"/>
    </location>
</feature>
<dbReference type="InterPro" id="IPR057037">
    <property type="entry name" value="TPR_rep_actino"/>
</dbReference>
<sequence length="859" mass="94507">MSLDDLETANNKAWGTFFIRFAPKKTEARKGKVQGAADDLEDFASRLRGGSVELGAEFDSASVHVTDAIKWQIGDLSNENQSHWIEAAYGVSFVAKEMSSWADVVGTFNRRLLDLIDQWAFAVESAVNQLPGKKEYAPSIGHDGDILTQYDEVHHERVTQIINDLKDKRDAYTEQNNNHWEDYRDAAEAHAKRIGEGATDANVRRLIEAGYMGWSAFNLKPESAPFPIDPEQAEEDAKKLAEYHGPNAKEKDAEYWQALQMLQLITGASGALEGKNNQKASVEYLENLFAALNEHSGREDLLTYLVGDADDPEAAKAFGEGILTLSDERYGGSLGRLPEDIRNAVNGPSEDARSIAEADQEVLAIYTVDDWARDVPNLAYLFESADPHMRGGTELSARLTAAVGSALGDNTFKNMDLGEKVDDLAGDLLDVSFRNIEANYDVLTDTGVKSKDNLDGREFTAADVLKGLFTYEWEDDGETARGLIDWIAEDAAKSGEEWADERERAGEAAAHLIDTLTTDPSPNSGEETGGIFGDLTAIGGKDDPKAMGEINPELSASFGGIFESYIEDFGGPGFDQNMYAKDVDPVNYPWAEDGNVLMLTPESRAKYMQLVVGDEEAGAKMFSAIESQRIAGFVDYYEGDSLHGDENSYSGRLSSLFDAAVANHGWGTYGNANDAYTYEVEMKQAGGQMLIDETVGRLGSGILTGLYKEGYKEIIESVVDKYDSYPETLDDMGYKERMSPTEKELELDAQLSILGIRTDAGEFDVDSLDPDLRSSLNDGDGGLVGSTDEKRGQDPTFQPGAVIDRINEDVFGSTKEQKSQDHQLVDQYVDDYMEGYREFGGLRADSQSEYKERIDTGRR</sequence>
<protein>
    <recommendedName>
        <fullName evidence="2">TPR repeat domain-containing protein</fullName>
    </recommendedName>
</protein>
<dbReference type="Proteomes" id="UP001165685">
    <property type="component" value="Unassembled WGS sequence"/>
</dbReference>
<evidence type="ECO:0000313" key="3">
    <source>
        <dbReference type="EMBL" id="MDA2803243.1"/>
    </source>
</evidence>
<dbReference type="RefSeq" id="WP_270675515.1">
    <property type="nucleotide sequence ID" value="NZ_JAQFWP010000002.1"/>
</dbReference>
<feature type="region of interest" description="Disordered" evidence="1">
    <location>
        <begin position="768"/>
        <end position="799"/>
    </location>
</feature>
<feature type="region of interest" description="Disordered" evidence="1">
    <location>
        <begin position="840"/>
        <end position="859"/>
    </location>
</feature>
<comment type="caution">
    <text evidence="3">The sequence shown here is derived from an EMBL/GenBank/DDBJ whole genome shotgun (WGS) entry which is preliminary data.</text>
</comment>
<reference evidence="3" key="1">
    <citation type="submission" date="2023-01" db="EMBL/GenBank/DDBJ databases">
        <title>Draft genome sequence of Nocardiopsis sp. LSu2-4 isolated from halophytes.</title>
        <authorList>
            <person name="Duangmal K."/>
            <person name="Chantavorakit T."/>
        </authorList>
    </citation>
    <scope>NUCLEOTIDE SEQUENCE</scope>
    <source>
        <strain evidence="3">LSu2-4</strain>
    </source>
</reference>
<evidence type="ECO:0000313" key="4">
    <source>
        <dbReference type="Proteomes" id="UP001165685"/>
    </source>
</evidence>
<organism evidence="3 4">
    <name type="scientific">Nocardiopsis suaedae</name>
    <dbReference type="NCBI Taxonomy" id="3018444"/>
    <lineage>
        <taxon>Bacteria</taxon>
        <taxon>Bacillati</taxon>
        <taxon>Actinomycetota</taxon>
        <taxon>Actinomycetes</taxon>
        <taxon>Streptosporangiales</taxon>
        <taxon>Nocardiopsidaceae</taxon>
        <taxon>Nocardiopsis</taxon>
    </lineage>
</organism>
<gene>
    <name evidence="3" type="ORF">O4U47_01855</name>
</gene>
<proteinExistence type="predicted"/>